<keyword evidence="4 6" id="KW-0472">Membrane</keyword>
<keyword evidence="9" id="KW-1185">Reference proteome</keyword>
<dbReference type="InterPro" id="IPR020846">
    <property type="entry name" value="MFS_dom"/>
</dbReference>
<evidence type="ECO:0000256" key="3">
    <source>
        <dbReference type="ARBA" id="ARBA00022989"/>
    </source>
</evidence>
<feature type="transmembrane region" description="Helical" evidence="6">
    <location>
        <begin position="248"/>
        <end position="270"/>
    </location>
</feature>
<feature type="domain" description="Major facilitator superfamily (MFS) profile" evidence="7">
    <location>
        <begin position="59"/>
        <end position="546"/>
    </location>
</feature>
<dbReference type="Gene3D" id="1.20.1250.20">
    <property type="entry name" value="MFS general substrate transporter like domains"/>
    <property type="match status" value="1"/>
</dbReference>
<feature type="region of interest" description="Disordered" evidence="5">
    <location>
        <begin position="1"/>
        <end position="50"/>
    </location>
</feature>
<feature type="transmembrane region" description="Helical" evidence="6">
    <location>
        <begin position="357"/>
        <end position="379"/>
    </location>
</feature>
<dbReference type="CDD" id="cd17502">
    <property type="entry name" value="MFS_Azr1_MDR_like"/>
    <property type="match status" value="1"/>
</dbReference>
<feature type="transmembrane region" description="Helical" evidence="6">
    <location>
        <begin position="522"/>
        <end position="541"/>
    </location>
</feature>
<evidence type="ECO:0000313" key="9">
    <source>
        <dbReference type="Proteomes" id="UP000054248"/>
    </source>
</evidence>
<evidence type="ECO:0000256" key="5">
    <source>
        <dbReference type="SAM" id="MobiDB-lite"/>
    </source>
</evidence>
<keyword evidence="3 6" id="KW-1133">Transmembrane helix</keyword>
<keyword evidence="2 6" id="KW-0812">Transmembrane</keyword>
<protein>
    <recommendedName>
        <fullName evidence="7">Major facilitator superfamily (MFS) profile domain-containing protein</fullName>
    </recommendedName>
</protein>
<dbReference type="HOGENOM" id="CLU_000960_22_0_1"/>
<dbReference type="OrthoDB" id="3437016at2759"/>
<dbReference type="Proteomes" id="UP000054248">
    <property type="component" value="Unassembled WGS sequence"/>
</dbReference>
<dbReference type="InterPro" id="IPR036259">
    <property type="entry name" value="MFS_trans_sf"/>
</dbReference>
<comment type="subcellular location">
    <subcellularLocation>
        <location evidence="1">Membrane</location>
        <topology evidence="1">Multi-pass membrane protein</topology>
    </subcellularLocation>
</comment>
<sequence>MSATLPQNKNLANIDDIPASGTATPDVDATLNGERTNEWERPPPPPQPPAEKGLRFWLVIVAMMVTTFLSAIDLTSVSTALPTIVQDLNGSEFAWVGSAFALGSTAMLPLVGGLAQIFGRRPVVLGSIAFFALGSGLCGGAKGMDMLIAGRAVQGIGGGGILAMAEIIVADLVPLSERGNYMGIFGAVWAVASAIGPPIGGAFSQSNWRWLFYMNLPLTAIAAVLVWFCLTLKVPQDDLRTKMRRMDWTGNAIVIASTTITVVALTWAGVKHSWGSAAVLAPLIIGLVGTALFFVWEAKGAVEPVVPWELVNNRTALAGYLAVFLHGIVSTAVLYYLPVYFQASLEQGPVKSGITFFGNAFTIAPGAMICGATAVAFNMYRPQNYVGWILTTVGIGLLSLLKASSNKGMYIGFQIVEGFGLGILYTAPQFPVLAPIPVTETAHALAFFTFVRSYAQTWGVTIGATILQNELKRKLPPSFVEALTSTGGHGVEISYAAIPAIRVLEEPVKTQVKEAFASSLRIVWLVMAALAALGTVTVLGMKELRLHEVTDEDWGLKEKKKLADAEQQAGAAAAAEKVKATELE</sequence>
<evidence type="ECO:0000256" key="6">
    <source>
        <dbReference type="SAM" id="Phobius"/>
    </source>
</evidence>
<dbReference type="GO" id="GO:0005886">
    <property type="term" value="C:plasma membrane"/>
    <property type="evidence" value="ECO:0007669"/>
    <property type="project" value="TreeGrafter"/>
</dbReference>
<evidence type="ECO:0000259" key="7">
    <source>
        <dbReference type="PROSITE" id="PS50850"/>
    </source>
</evidence>
<evidence type="ECO:0000256" key="2">
    <source>
        <dbReference type="ARBA" id="ARBA00022692"/>
    </source>
</evidence>
<reference evidence="9" key="2">
    <citation type="submission" date="2015-01" db="EMBL/GenBank/DDBJ databases">
        <title>Evolutionary Origins and Diversification of the Mycorrhizal Mutualists.</title>
        <authorList>
            <consortium name="DOE Joint Genome Institute"/>
            <consortium name="Mycorrhizal Genomics Consortium"/>
            <person name="Kohler A."/>
            <person name="Kuo A."/>
            <person name="Nagy L.G."/>
            <person name="Floudas D."/>
            <person name="Copeland A."/>
            <person name="Barry K.W."/>
            <person name="Cichocki N."/>
            <person name="Veneault-Fourrey C."/>
            <person name="LaButti K."/>
            <person name="Lindquist E.A."/>
            <person name="Lipzen A."/>
            <person name="Lundell T."/>
            <person name="Morin E."/>
            <person name="Murat C."/>
            <person name="Riley R."/>
            <person name="Ohm R."/>
            <person name="Sun H."/>
            <person name="Tunlid A."/>
            <person name="Henrissat B."/>
            <person name="Grigoriev I.V."/>
            <person name="Hibbett D.S."/>
            <person name="Martin F."/>
        </authorList>
    </citation>
    <scope>NUCLEOTIDE SEQUENCE [LARGE SCALE GENOMIC DNA]</scope>
    <source>
        <strain evidence="9">MUT 4182</strain>
    </source>
</reference>
<dbReference type="PANTHER" id="PTHR23501:SF102">
    <property type="entry name" value="DRUG TRANSPORTER, PUTATIVE (AFU_ORTHOLOGUE AFUA_3G08530)-RELATED"/>
    <property type="match status" value="1"/>
</dbReference>
<feature type="transmembrane region" description="Helical" evidence="6">
    <location>
        <begin position="210"/>
        <end position="228"/>
    </location>
</feature>
<feature type="transmembrane region" description="Helical" evidence="6">
    <location>
        <begin position="153"/>
        <end position="175"/>
    </location>
</feature>
<dbReference type="AlphaFoldDB" id="A0A0C3QBS1"/>
<feature type="transmembrane region" description="Helical" evidence="6">
    <location>
        <begin position="93"/>
        <end position="117"/>
    </location>
</feature>
<feature type="transmembrane region" description="Helical" evidence="6">
    <location>
        <begin position="385"/>
        <end position="401"/>
    </location>
</feature>
<feature type="transmembrane region" description="Helical" evidence="6">
    <location>
        <begin position="56"/>
        <end position="81"/>
    </location>
</feature>
<evidence type="ECO:0000313" key="8">
    <source>
        <dbReference type="EMBL" id="KIO28005.1"/>
    </source>
</evidence>
<evidence type="ECO:0000256" key="1">
    <source>
        <dbReference type="ARBA" id="ARBA00004141"/>
    </source>
</evidence>
<feature type="transmembrane region" description="Helical" evidence="6">
    <location>
        <begin position="123"/>
        <end position="141"/>
    </location>
</feature>
<dbReference type="GO" id="GO:0022857">
    <property type="term" value="F:transmembrane transporter activity"/>
    <property type="evidence" value="ECO:0007669"/>
    <property type="project" value="InterPro"/>
</dbReference>
<dbReference type="PRINTS" id="PR01036">
    <property type="entry name" value="TCRTETB"/>
</dbReference>
<dbReference type="SUPFAM" id="SSF103473">
    <property type="entry name" value="MFS general substrate transporter"/>
    <property type="match status" value="1"/>
</dbReference>
<feature type="compositionally biased region" description="Polar residues" evidence="5">
    <location>
        <begin position="1"/>
        <end position="11"/>
    </location>
</feature>
<dbReference type="EMBL" id="KN823000">
    <property type="protein sequence ID" value="KIO28005.1"/>
    <property type="molecule type" value="Genomic_DNA"/>
</dbReference>
<accession>A0A0C3QBS1</accession>
<feature type="transmembrane region" description="Helical" evidence="6">
    <location>
        <begin position="316"/>
        <end position="337"/>
    </location>
</feature>
<dbReference type="InterPro" id="IPR011701">
    <property type="entry name" value="MFS"/>
</dbReference>
<feature type="transmembrane region" description="Helical" evidence="6">
    <location>
        <begin position="277"/>
        <end position="296"/>
    </location>
</feature>
<gene>
    <name evidence="8" type="ORF">M407DRAFT_231475</name>
</gene>
<feature type="transmembrane region" description="Helical" evidence="6">
    <location>
        <begin position="181"/>
        <end position="203"/>
    </location>
</feature>
<dbReference type="PROSITE" id="PS50850">
    <property type="entry name" value="MFS"/>
    <property type="match status" value="1"/>
</dbReference>
<proteinExistence type="predicted"/>
<dbReference type="PANTHER" id="PTHR23501">
    <property type="entry name" value="MAJOR FACILITATOR SUPERFAMILY"/>
    <property type="match status" value="1"/>
</dbReference>
<evidence type="ECO:0000256" key="4">
    <source>
        <dbReference type="ARBA" id="ARBA00023136"/>
    </source>
</evidence>
<name>A0A0C3QBS1_9AGAM</name>
<reference evidence="8 9" key="1">
    <citation type="submission" date="2014-04" db="EMBL/GenBank/DDBJ databases">
        <authorList>
            <consortium name="DOE Joint Genome Institute"/>
            <person name="Kuo A."/>
            <person name="Girlanda M."/>
            <person name="Perotto S."/>
            <person name="Kohler A."/>
            <person name="Nagy L.G."/>
            <person name="Floudas D."/>
            <person name="Copeland A."/>
            <person name="Barry K.W."/>
            <person name="Cichocki N."/>
            <person name="Veneault-Fourrey C."/>
            <person name="LaButti K."/>
            <person name="Lindquist E.A."/>
            <person name="Lipzen A."/>
            <person name="Lundell T."/>
            <person name="Morin E."/>
            <person name="Murat C."/>
            <person name="Sun H."/>
            <person name="Tunlid A."/>
            <person name="Henrissat B."/>
            <person name="Grigoriev I.V."/>
            <person name="Hibbett D.S."/>
            <person name="Martin F."/>
            <person name="Nordberg H.P."/>
            <person name="Cantor M.N."/>
            <person name="Hua S.X."/>
        </authorList>
    </citation>
    <scope>NUCLEOTIDE SEQUENCE [LARGE SCALE GENOMIC DNA]</scope>
    <source>
        <strain evidence="8 9">MUT 4182</strain>
    </source>
</reference>
<dbReference type="Pfam" id="PF07690">
    <property type="entry name" value="MFS_1"/>
    <property type="match status" value="1"/>
</dbReference>
<organism evidence="8 9">
    <name type="scientific">Tulasnella calospora MUT 4182</name>
    <dbReference type="NCBI Taxonomy" id="1051891"/>
    <lineage>
        <taxon>Eukaryota</taxon>
        <taxon>Fungi</taxon>
        <taxon>Dikarya</taxon>
        <taxon>Basidiomycota</taxon>
        <taxon>Agaricomycotina</taxon>
        <taxon>Agaricomycetes</taxon>
        <taxon>Cantharellales</taxon>
        <taxon>Tulasnellaceae</taxon>
        <taxon>Tulasnella</taxon>
    </lineage>
</organism>
<feature type="transmembrane region" description="Helical" evidence="6">
    <location>
        <begin position="408"/>
        <end position="427"/>
    </location>
</feature>